<dbReference type="AlphaFoldDB" id="A0A498KG39"/>
<gene>
    <name evidence="1" type="ORF">DVH24_025754</name>
</gene>
<reference evidence="1 2" key="1">
    <citation type="submission" date="2018-10" db="EMBL/GenBank/DDBJ databases">
        <title>A high-quality apple genome assembly.</title>
        <authorList>
            <person name="Hu J."/>
        </authorList>
    </citation>
    <scope>NUCLEOTIDE SEQUENCE [LARGE SCALE GENOMIC DNA]</scope>
    <source>
        <strain evidence="2">cv. HFTH1</strain>
        <tissue evidence="1">Young leaf</tissue>
    </source>
</reference>
<proteinExistence type="predicted"/>
<organism evidence="1 2">
    <name type="scientific">Malus domestica</name>
    <name type="common">Apple</name>
    <name type="synonym">Pyrus malus</name>
    <dbReference type="NCBI Taxonomy" id="3750"/>
    <lineage>
        <taxon>Eukaryota</taxon>
        <taxon>Viridiplantae</taxon>
        <taxon>Streptophyta</taxon>
        <taxon>Embryophyta</taxon>
        <taxon>Tracheophyta</taxon>
        <taxon>Spermatophyta</taxon>
        <taxon>Magnoliopsida</taxon>
        <taxon>eudicotyledons</taxon>
        <taxon>Gunneridae</taxon>
        <taxon>Pentapetalae</taxon>
        <taxon>rosids</taxon>
        <taxon>fabids</taxon>
        <taxon>Rosales</taxon>
        <taxon>Rosaceae</taxon>
        <taxon>Amygdaloideae</taxon>
        <taxon>Maleae</taxon>
        <taxon>Malus</taxon>
    </lineage>
</organism>
<comment type="caution">
    <text evidence="1">The sequence shown here is derived from an EMBL/GenBank/DDBJ whole genome shotgun (WGS) entry which is preliminary data.</text>
</comment>
<dbReference type="Proteomes" id="UP000290289">
    <property type="component" value="Chromosome 2"/>
</dbReference>
<sequence>MAERDELSECMSCDERKANNLVVSSSKTSKWPKISPYNLSLTTIYSRKEGKTSFKDHLNLLWHSDMLPYGYLQFLQQPLDLLPISSIQEFKVLRNIRKSFDNHCYFTARPSLIWESCILDVLWQNRDWFKDIMLVDGDWEGGIEGIIVRAILFPNPQFNNELEDIKTLSTSIIP</sequence>
<name>A0A498KG39_MALDO</name>
<dbReference type="EMBL" id="RDQH01000328">
    <property type="protein sequence ID" value="RXI06618.1"/>
    <property type="molecule type" value="Genomic_DNA"/>
</dbReference>
<accession>A0A498KG39</accession>
<evidence type="ECO:0000313" key="1">
    <source>
        <dbReference type="EMBL" id="RXI06618.1"/>
    </source>
</evidence>
<protein>
    <submittedName>
        <fullName evidence="1">Uncharacterized protein</fullName>
    </submittedName>
</protein>
<evidence type="ECO:0000313" key="2">
    <source>
        <dbReference type="Proteomes" id="UP000290289"/>
    </source>
</evidence>
<keyword evidence="2" id="KW-1185">Reference proteome</keyword>